<gene>
    <name evidence="2" type="ORF">IDH45_27345</name>
</gene>
<dbReference type="InterPro" id="IPR006311">
    <property type="entry name" value="TAT_signal"/>
</dbReference>
<dbReference type="PROSITE" id="PS51318">
    <property type="entry name" value="TAT"/>
    <property type="match status" value="1"/>
</dbReference>
<dbReference type="EMBL" id="JACXJA010000046">
    <property type="protein sequence ID" value="MBD2865702.1"/>
    <property type="molecule type" value="Genomic_DNA"/>
</dbReference>
<dbReference type="Gene3D" id="2.160.20.10">
    <property type="entry name" value="Single-stranded right-handed beta-helix, Pectin lyase-like"/>
    <property type="match status" value="1"/>
</dbReference>
<reference evidence="2" key="1">
    <citation type="submission" date="2020-09" db="EMBL/GenBank/DDBJ databases">
        <title>A novel bacterium of genus Paenibacillus, isolated from South China Sea.</title>
        <authorList>
            <person name="Huang H."/>
            <person name="Mo K."/>
            <person name="Hu Y."/>
        </authorList>
    </citation>
    <scope>NUCLEOTIDE SEQUENCE</scope>
    <source>
        <strain evidence="2">IB182363</strain>
    </source>
</reference>
<accession>A0A927CFL5</accession>
<dbReference type="AlphaFoldDB" id="A0A927CFL5"/>
<feature type="region of interest" description="Disordered" evidence="1">
    <location>
        <begin position="1"/>
        <end position="27"/>
    </location>
</feature>
<sequence length="673" mass="73549">MDDQRLDNEKQNQTAERGESEKRTHDKWSRRDLLAAIGITGVTFAATGGVSQALGQANPAATAALSVYGKGGGNPHEQIGDLSSLKTADKSSLVGAINETFLQLEAVSTAGVDEPAAITRTAADLAELIALDAEDGDRVFVRSIETFYTYTPSTAEEENGVTVTSSWVMDIQHAYYASWFATPHIEEDQKSQLRTGYAYAASKGRPFVIDAVFYGAVDSGDTCLLSVLSNSVLSFTENGWLKLLGSSNTVYQLIKTYRVENAVVINAKVEGDRLRHSGTTGEWGHGIQILDCKHIYFHKPRIVDCWGDGIDIGRLANVVGGYEPTNVTIFEPYISGARRNGISSRSFVNVSIIRPYIEKVGDYDGVKGTFPKAGIDIEPNNALGGELPECINLLIESPTIQDVYAGLYCVNYQERRYEVRITGTMKLYNTTNTCLGFFSTQTGSTGFVDIDNVMVSGTFYMGLQNGWVKSGCRCRIKNVEIARSVTAFPMRHTYNGTVGNETIGAFEVTLNVHENCNAILAWYAGDLPYRQESRYLCAPNSERKLSLYAAGLTTLAQFPFFGSTFKLDGETVLDQSSPKITVRACSTVRYKATTDIVAGEIRTDRDFSVRKVVFDPESTHTTYGVSVNGLNITLDGAIKTIASTTQRGASITFRNMDGAETKILELVGDWTFS</sequence>
<evidence type="ECO:0000313" key="2">
    <source>
        <dbReference type="EMBL" id="MBD2865702.1"/>
    </source>
</evidence>
<dbReference type="RefSeq" id="WP_190931325.1">
    <property type="nucleotide sequence ID" value="NZ_JACXJA010000046.1"/>
</dbReference>
<evidence type="ECO:0008006" key="4">
    <source>
        <dbReference type="Google" id="ProtNLM"/>
    </source>
</evidence>
<evidence type="ECO:0000313" key="3">
    <source>
        <dbReference type="Proteomes" id="UP000639396"/>
    </source>
</evidence>
<evidence type="ECO:0000256" key="1">
    <source>
        <dbReference type="SAM" id="MobiDB-lite"/>
    </source>
</evidence>
<dbReference type="Proteomes" id="UP000639396">
    <property type="component" value="Unassembled WGS sequence"/>
</dbReference>
<dbReference type="InterPro" id="IPR012334">
    <property type="entry name" value="Pectin_lyas_fold"/>
</dbReference>
<keyword evidence="3" id="KW-1185">Reference proteome</keyword>
<organism evidence="2 3">
    <name type="scientific">Paenibacillus oceani</name>
    <dbReference type="NCBI Taxonomy" id="2772510"/>
    <lineage>
        <taxon>Bacteria</taxon>
        <taxon>Bacillati</taxon>
        <taxon>Bacillota</taxon>
        <taxon>Bacilli</taxon>
        <taxon>Bacillales</taxon>
        <taxon>Paenibacillaceae</taxon>
        <taxon>Paenibacillus</taxon>
    </lineage>
</organism>
<protein>
    <recommendedName>
        <fullName evidence="4">Pectate lyase superfamily protein domain-containing protein</fullName>
    </recommendedName>
</protein>
<name>A0A927CFL5_9BACL</name>
<dbReference type="SUPFAM" id="SSF51126">
    <property type="entry name" value="Pectin lyase-like"/>
    <property type="match status" value="1"/>
</dbReference>
<comment type="caution">
    <text evidence="2">The sequence shown here is derived from an EMBL/GenBank/DDBJ whole genome shotgun (WGS) entry which is preliminary data.</text>
</comment>
<proteinExistence type="predicted"/>
<dbReference type="InterPro" id="IPR011050">
    <property type="entry name" value="Pectin_lyase_fold/virulence"/>
</dbReference>